<organism evidence="2 3">
    <name type="scientific">Venustampulla echinocandica</name>
    <dbReference type="NCBI Taxonomy" id="2656787"/>
    <lineage>
        <taxon>Eukaryota</taxon>
        <taxon>Fungi</taxon>
        <taxon>Dikarya</taxon>
        <taxon>Ascomycota</taxon>
        <taxon>Pezizomycotina</taxon>
        <taxon>Leotiomycetes</taxon>
        <taxon>Helotiales</taxon>
        <taxon>Pleuroascaceae</taxon>
        <taxon>Venustampulla</taxon>
    </lineage>
</organism>
<evidence type="ECO:0000313" key="3">
    <source>
        <dbReference type="Proteomes" id="UP000254866"/>
    </source>
</evidence>
<sequence length="524" mass="59382">MRRANRDWNVEGIFGNTLVEGIDHKLLLSTATTQHHTQVQQTKSSISTDNLMRFDSQLRDSQETIKNRDSSMFRPDSKDKTIVETFQPQQAHPTWNPIPQSEYVHNTRQVPCFSQTTATIGEQNMNAQGTIIPQEFFSRSISPIKPTRSESRWVTTSAFRQSTQSLTRALNESRSTKVGHGYSTIRQPLMGTAAISPASSIDRMEEGHIVASSVPWRSATDGPQTQYLRPSPSRQPGGPTEDNFGYFRSRSYTLESLLMPPRDLNPTATWLNQTAAIADTKTAFRPSGMWLRKRDPLQENSQLEQMQLGNTGYQGDLCGESYRSQIRNLDDTENCALWVTNIPPSASAADMFDIINCGAVFSLHINKPNLHHRTAAAKLVFIEPHSATEFFTQASRGIQIGDTKLKVIYNRHGSRRSGVKNSRILLVEGPASIMTFEYWDTFFRRYCEFDWDRVLPLHCPHQGRRILEFRFMRIDGQAQMCLKALQRDPAHKYVSAEYGADPCNPESRQNFETNMSISGAYTGR</sequence>
<evidence type="ECO:0008006" key="4">
    <source>
        <dbReference type="Google" id="ProtNLM"/>
    </source>
</evidence>
<name>A0A370TFS6_9HELO</name>
<gene>
    <name evidence="2" type="ORF">BP5553_08118</name>
</gene>
<dbReference type="EMBL" id="NPIC01000008">
    <property type="protein sequence ID" value="RDL33750.1"/>
    <property type="molecule type" value="Genomic_DNA"/>
</dbReference>
<evidence type="ECO:0000313" key="2">
    <source>
        <dbReference type="EMBL" id="RDL33750.1"/>
    </source>
</evidence>
<dbReference type="RefSeq" id="XP_031867032.1">
    <property type="nucleotide sequence ID" value="XM_032016741.1"/>
</dbReference>
<dbReference type="OrthoDB" id="3508416at2759"/>
<comment type="caution">
    <text evidence="2">The sequence shown here is derived from an EMBL/GenBank/DDBJ whole genome shotgun (WGS) entry which is preliminary data.</text>
</comment>
<evidence type="ECO:0000256" key="1">
    <source>
        <dbReference type="SAM" id="MobiDB-lite"/>
    </source>
</evidence>
<dbReference type="STRING" id="2656787.A0A370TFS6"/>
<dbReference type="AlphaFoldDB" id="A0A370TFS6"/>
<proteinExistence type="predicted"/>
<dbReference type="Proteomes" id="UP000254866">
    <property type="component" value="Unassembled WGS sequence"/>
</dbReference>
<reference evidence="2 3" key="1">
    <citation type="journal article" date="2018" name="IMA Fungus">
        <title>IMA Genome-F 9: Draft genome sequence of Annulohypoxylon stygium, Aspergillus mulundensis, Berkeleyomyces basicola (syn. Thielaviopsis basicola), Ceratocystis smalleyi, two Cercospora beticola strains, Coleophoma cylindrospora, Fusarium fracticaudum, Phialophora cf. hyalina, and Morchella septimelata.</title>
        <authorList>
            <person name="Wingfield B.D."/>
            <person name="Bills G.F."/>
            <person name="Dong Y."/>
            <person name="Huang W."/>
            <person name="Nel W.J."/>
            <person name="Swalarsk-Parry B.S."/>
            <person name="Vaghefi N."/>
            <person name="Wilken P.M."/>
            <person name="An Z."/>
            <person name="de Beer Z.W."/>
            <person name="De Vos L."/>
            <person name="Chen L."/>
            <person name="Duong T.A."/>
            <person name="Gao Y."/>
            <person name="Hammerbacher A."/>
            <person name="Kikkert J.R."/>
            <person name="Li Y."/>
            <person name="Li H."/>
            <person name="Li K."/>
            <person name="Li Q."/>
            <person name="Liu X."/>
            <person name="Ma X."/>
            <person name="Naidoo K."/>
            <person name="Pethybridge S.J."/>
            <person name="Sun J."/>
            <person name="Steenkamp E.T."/>
            <person name="van der Nest M.A."/>
            <person name="van Wyk S."/>
            <person name="Wingfield M.J."/>
            <person name="Xiong C."/>
            <person name="Yue Q."/>
            <person name="Zhang X."/>
        </authorList>
    </citation>
    <scope>NUCLEOTIDE SEQUENCE [LARGE SCALE GENOMIC DNA]</scope>
    <source>
        <strain evidence="2 3">BP 5553</strain>
    </source>
</reference>
<keyword evidence="3" id="KW-1185">Reference proteome</keyword>
<accession>A0A370TFS6</accession>
<protein>
    <recommendedName>
        <fullName evidence="4">RRM domain-containing protein</fullName>
    </recommendedName>
</protein>
<dbReference type="GeneID" id="43600967"/>
<feature type="region of interest" description="Disordered" evidence="1">
    <location>
        <begin position="214"/>
        <end position="244"/>
    </location>
</feature>
<feature type="compositionally biased region" description="Polar residues" evidence="1">
    <location>
        <begin position="221"/>
        <end position="234"/>
    </location>
</feature>